<comment type="subcellular location">
    <subcellularLocation>
        <location evidence="8">Cytoplasm</location>
    </subcellularLocation>
</comment>
<evidence type="ECO:0000256" key="4">
    <source>
        <dbReference type="ARBA" id="ARBA00022605"/>
    </source>
</evidence>
<protein>
    <recommendedName>
        <fullName evidence="3 8">Diaminopimelate epimerase</fullName>
        <shortName evidence="8">DAP epimerase</shortName>
        <ecNumber evidence="3 8">5.1.1.7</ecNumber>
    </recommendedName>
    <alternativeName>
        <fullName evidence="8">PLP-independent amino acid racemase</fullName>
    </alternativeName>
</protein>
<gene>
    <name evidence="8" type="primary">dapF</name>
    <name evidence="10" type="ORF">FC07_GL000485</name>
</gene>
<feature type="binding site" evidence="8">
    <location>
        <begin position="225"/>
        <end position="226"/>
    </location>
    <ligand>
        <name>substrate</name>
    </ligand>
</feature>
<organism evidence="10 11">
    <name type="scientific">Loigolactobacillus bifermentans DSM 20003</name>
    <dbReference type="NCBI Taxonomy" id="1423726"/>
    <lineage>
        <taxon>Bacteria</taxon>
        <taxon>Bacillati</taxon>
        <taxon>Bacillota</taxon>
        <taxon>Bacilli</taxon>
        <taxon>Lactobacillales</taxon>
        <taxon>Lactobacillaceae</taxon>
        <taxon>Loigolactobacillus</taxon>
    </lineage>
</organism>
<dbReference type="SUPFAM" id="SSF54506">
    <property type="entry name" value="Diaminopimelate epimerase-like"/>
    <property type="match status" value="2"/>
</dbReference>
<dbReference type="OrthoDB" id="9805408at2"/>
<dbReference type="AlphaFoldDB" id="A0A0R1HA39"/>
<feature type="site" description="Could be important to modulate the pK values of the two catalytic cysteine residues" evidence="8">
    <location>
        <position position="172"/>
    </location>
</feature>
<dbReference type="UniPathway" id="UPA00034">
    <property type="reaction ID" value="UER00025"/>
</dbReference>
<name>A0A0R1HA39_9LACO</name>
<evidence type="ECO:0000256" key="6">
    <source>
        <dbReference type="ARBA" id="ARBA00023235"/>
    </source>
</evidence>
<evidence type="ECO:0000256" key="2">
    <source>
        <dbReference type="ARBA" id="ARBA00010219"/>
    </source>
</evidence>
<dbReference type="GO" id="GO:0009089">
    <property type="term" value="P:lysine biosynthetic process via diaminopimelate"/>
    <property type="evidence" value="ECO:0007669"/>
    <property type="project" value="UniProtKB-UniRule"/>
</dbReference>
<comment type="caution">
    <text evidence="8">Lacks conserved residue(s) required for the propagation of feature annotation.</text>
</comment>
<comment type="subunit">
    <text evidence="8">Homodimer.</text>
</comment>
<evidence type="ECO:0000256" key="9">
    <source>
        <dbReference type="PROSITE-ProRule" id="PRU10125"/>
    </source>
</evidence>
<dbReference type="InterPro" id="IPR018510">
    <property type="entry name" value="DAP_epimerase_AS"/>
</dbReference>
<evidence type="ECO:0000256" key="8">
    <source>
        <dbReference type="HAMAP-Rule" id="MF_00197"/>
    </source>
</evidence>
<comment type="catalytic activity">
    <reaction evidence="7 8">
        <text>(2S,6S)-2,6-diaminopimelate = meso-2,6-diaminopimelate</text>
        <dbReference type="Rhea" id="RHEA:15393"/>
        <dbReference type="ChEBI" id="CHEBI:57609"/>
        <dbReference type="ChEBI" id="CHEBI:57791"/>
        <dbReference type="EC" id="5.1.1.7"/>
    </reaction>
</comment>
<dbReference type="EMBL" id="AZDA01000013">
    <property type="protein sequence ID" value="KRK40474.1"/>
    <property type="molecule type" value="Genomic_DNA"/>
</dbReference>
<dbReference type="Pfam" id="PF01678">
    <property type="entry name" value="DAP_epimerase"/>
    <property type="match status" value="2"/>
</dbReference>
<dbReference type="PANTHER" id="PTHR31689">
    <property type="entry name" value="DIAMINOPIMELATE EPIMERASE, CHLOROPLASTIC"/>
    <property type="match status" value="1"/>
</dbReference>
<dbReference type="PROSITE" id="PS01326">
    <property type="entry name" value="DAP_EPIMERASE"/>
    <property type="match status" value="1"/>
</dbReference>
<keyword evidence="6 8" id="KW-0413">Isomerase</keyword>
<feature type="active site" description="Proton donor" evidence="8">
    <location>
        <position position="81"/>
    </location>
</feature>
<evidence type="ECO:0000313" key="11">
    <source>
        <dbReference type="Proteomes" id="UP000051461"/>
    </source>
</evidence>
<comment type="function">
    <text evidence="8">Catalyzes the stereoinversion of LL-2,6-diaminopimelate (L,L-DAP) to meso-diaminopimelate (meso-DAP), a precursor of L-lysine and an essential component of the bacterial peptidoglycan.</text>
</comment>
<keyword evidence="8" id="KW-0963">Cytoplasm</keyword>
<dbReference type="Proteomes" id="UP000051461">
    <property type="component" value="Unassembled WGS sequence"/>
</dbReference>
<evidence type="ECO:0000256" key="3">
    <source>
        <dbReference type="ARBA" id="ARBA00013080"/>
    </source>
</evidence>
<evidence type="ECO:0000256" key="5">
    <source>
        <dbReference type="ARBA" id="ARBA00023154"/>
    </source>
</evidence>
<dbReference type="PANTHER" id="PTHR31689:SF0">
    <property type="entry name" value="DIAMINOPIMELATE EPIMERASE"/>
    <property type="match status" value="1"/>
</dbReference>
<accession>A0A0R1HA39</accession>
<reference evidence="10 11" key="1">
    <citation type="journal article" date="2015" name="Genome Announc.">
        <title>Expanding the biotechnology potential of lactobacilli through comparative genomics of 213 strains and associated genera.</title>
        <authorList>
            <person name="Sun Z."/>
            <person name="Harris H.M."/>
            <person name="McCann A."/>
            <person name="Guo C."/>
            <person name="Argimon S."/>
            <person name="Zhang W."/>
            <person name="Yang X."/>
            <person name="Jeffery I.B."/>
            <person name="Cooney J.C."/>
            <person name="Kagawa T.F."/>
            <person name="Liu W."/>
            <person name="Song Y."/>
            <person name="Salvetti E."/>
            <person name="Wrobel A."/>
            <person name="Rasinkangas P."/>
            <person name="Parkhill J."/>
            <person name="Rea M.C."/>
            <person name="O'Sullivan O."/>
            <person name="Ritari J."/>
            <person name="Douillard F.P."/>
            <person name="Paul Ross R."/>
            <person name="Yang R."/>
            <person name="Briner A.E."/>
            <person name="Felis G.E."/>
            <person name="de Vos W.M."/>
            <person name="Barrangou R."/>
            <person name="Klaenhammer T.R."/>
            <person name="Caufield P.W."/>
            <person name="Cui Y."/>
            <person name="Zhang H."/>
            <person name="O'Toole P.W."/>
        </authorList>
    </citation>
    <scope>NUCLEOTIDE SEQUENCE [LARGE SCALE GENOMIC DNA]</scope>
    <source>
        <strain evidence="10 11">DSM 20003</strain>
    </source>
</reference>
<dbReference type="STRING" id="1423726.FC07_GL000485"/>
<feature type="binding site" evidence="8">
    <location>
        <begin position="82"/>
        <end position="83"/>
    </location>
    <ligand>
        <name>substrate</name>
    </ligand>
</feature>
<keyword evidence="11" id="KW-1185">Reference proteome</keyword>
<feature type="binding site" evidence="8">
    <location>
        <position position="207"/>
    </location>
    <ligand>
        <name>substrate</name>
    </ligand>
</feature>
<feature type="binding site" evidence="8">
    <location>
        <begin position="235"/>
        <end position="236"/>
    </location>
    <ligand>
        <name>substrate</name>
    </ligand>
</feature>
<dbReference type="GO" id="GO:0005829">
    <property type="term" value="C:cytosol"/>
    <property type="evidence" value="ECO:0007669"/>
    <property type="project" value="TreeGrafter"/>
</dbReference>
<evidence type="ECO:0000256" key="1">
    <source>
        <dbReference type="ARBA" id="ARBA00005196"/>
    </source>
</evidence>
<evidence type="ECO:0000256" key="7">
    <source>
        <dbReference type="ARBA" id="ARBA00051712"/>
    </source>
</evidence>
<feature type="active site" description="Proton acceptor" evidence="8">
    <location>
        <position position="234"/>
    </location>
</feature>
<dbReference type="EC" id="5.1.1.7" evidence="3 8"/>
<comment type="pathway">
    <text evidence="1 8">Amino-acid biosynthesis; L-lysine biosynthesis via DAP pathway; DL-2,6-diaminopimelate from LL-2,6-diaminopimelate: step 1/1.</text>
</comment>
<dbReference type="InterPro" id="IPR001653">
    <property type="entry name" value="DAP_epimerase_DapF"/>
</dbReference>
<feature type="binding site" evidence="8">
    <location>
        <position position="170"/>
    </location>
    <ligand>
        <name>substrate</name>
    </ligand>
</feature>
<comment type="similarity">
    <text evidence="2 8">Belongs to the diaminopimelate epimerase family.</text>
</comment>
<feature type="active site" evidence="9">
    <location>
        <position position="81"/>
    </location>
</feature>
<proteinExistence type="inferred from homology"/>
<evidence type="ECO:0000313" key="10">
    <source>
        <dbReference type="EMBL" id="KRK40474.1"/>
    </source>
</evidence>
<dbReference type="NCBIfam" id="TIGR00652">
    <property type="entry name" value="DapF"/>
    <property type="match status" value="1"/>
</dbReference>
<keyword evidence="4 8" id="KW-0028">Amino-acid biosynthesis</keyword>
<keyword evidence="5 8" id="KW-0457">Lysine biosynthesis</keyword>
<feature type="site" description="Could be important to modulate the pK values of the two catalytic cysteine residues" evidence="8">
    <location>
        <position position="225"/>
    </location>
</feature>
<feature type="binding site" evidence="8">
    <location>
        <position position="13"/>
    </location>
    <ligand>
        <name>substrate</name>
    </ligand>
</feature>
<sequence length="328" mass="35171">MTIQLTKVHGSDNDFFIFDVTQLATPLTEAQLSQVAQHLTDRETGLAGGADGVLVVDHSQHAGVAGKMRVINADGSEASMCGNGIRTVARYLSEKTDQTAFKIETMYADLAVQQAPEIATGIATYQAEISPVCFGAQELGLTLPDVTSLRHKRLPSLSKTLYFTAVAVPNPHLISFVDHETLLGPELGRIAGYLNNGTNTIFPDGVNVTFVEVLGQNHIFARTFERGVGFTNACGTGMSAASLIYVLEQGGIAEKPITVRNPGGMVQTIVHQKADGAYWMDLIGNATFVGTVELTLDQLLTAPVDQLTLQETGEQTTYRQFVAQLAEA</sequence>
<dbReference type="HAMAP" id="MF_00197">
    <property type="entry name" value="DAP_epimerase"/>
    <property type="match status" value="1"/>
</dbReference>
<feature type="binding site" evidence="8">
    <location>
        <position position="72"/>
    </location>
    <ligand>
        <name>substrate</name>
    </ligand>
</feature>
<dbReference type="GO" id="GO:0008837">
    <property type="term" value="F:diaminopimelate epimerase activity"/>
    <property type="evidence" value="ECO:0007669"/>
    <property type="project" value="UniProtKB-UniRule"/>
</dbReference>
<dbReference type="PATRIC" id="fig|1423726.3.peg.499"/>
<dbReference type="Gene3D" id="3.10.310.10">
    <property type="entry name" value="Diaminopimelate Epimerase, Chain A, domain 1"/>
    <property type="match status" value="2"/>
</dbReference>
<comment type="caution">
    <text evidence="10">The sequence shown here is derived from an EMBL/GenBank/DDBJ whole genome shotgun (WGS) entry which is preliminary data.</text>
</comment>